<proteinExistence type="predicted"/>
<keyword evidence="2 6" id="KW-0418">Kinase</keyword>
<dbReference type="GO" id="GO:0016301">
    <property type="term" value="F:kinase activity"/>
    <property type="evidence" value="ECO:0007669"/>
    <property type="project" value="UniProtKB-KW"/>
</dbReference>
<dbReference type="Gene3D" id="1.20.5.1930">
    <property type="match status" value="1"/>
</dbReference>
<keyword evidence="4" id="KW-0812">Transmembrane</keyword>
<evidence type="ECO:0000313" key="6">
    <source>
        <dbReference type="EMBL" id="UXI68390.1"/>
    </source>
</evidence>
<gene>
    <name evidence="6" type="ORF">N4264_01685</name>
</gene>
<dbReference type="RefSeq" id="WP_261695350.1">
    <property type="nucleotide sequence ID" value="NZ_CP104694.1"/>
</dbReference>
<dbReference type="InterPro" id="IPR011712">
    <property type="entry name" value="Sig_transdc_His_kin_sub3_dim/P"/>
</dbReference>
<feature type="domain" description="Histidine kinase/HSP90-like ATPase" evidence="5">
    <location>
        <begin position="288"/>
        <end position="377"/>
    </location>
</feature>
<dbReference type="Gene3D" id="3.30.565.10">
    <property type="entry name" value="Histidine kinase-like ATPase, C-terminal domain"/>
    <property type="match status" value="1"/>
</dbReference>
<dbReference type="EMBL" id="CP104694">
    <property type="protein sequence ID" value="UXI68390.1"/>
    <property type="molecule type" value="Genomic_DNA"/>
</dbReference>
<evidence type="ECO:0000313" key="7">
    <source>
        <dbReference type="Proteomes" id="UP001064632"/>
    </source>
</evidence>
<keyword evidence="4" id="KW-0472">Membrane</keyword>
<dbReference type="PANTHER" id="PTHR24421:SF59">
    <property type="entry name" value="OXYGEN SENSOR HISTIDINE KINASE NREB"/>
    <property type="match status" value="1"/>
</dbReference>
<name>A0ABY6BH40_9GAMM</name>
<dbReference type="CDD" id="cd16917">
    <property type="entry name" value="HATPase_UhpB-NarQ-NarX-like"/>
    <property type="match status" value="1"/>
</dbReference>
<dbReference type="SUPFAM" id="SSF55874">
    <property type="entry name" value="ATPase domain of HSP90 chaperone/DNA topoisomerase II/histidine kinase"/>
    <property type="match status" value="1"/>
</dbReference>
<dbReference type="Pfam" id="PF07730">
    <property type="entry name" value="HisKA_3"/>
    <property type="match status" value="1"/>
</dbReference>
<keyword evidence="4" id="KW-1133">Transmembrane helix</keyword>
<reference evidence="6" key="1">
    <citation type="submission" date="2022-09" db="EMBL/GenBank/DDBJ databases">
        <title>Tahibacter sp. nov., isolated from a fresh water.</title>
        <authorList>
            <person name="Baek J.H."/>
            <person name="Lee J.K."/>
            <person name="Kim J.M."/>
            <person name="Jeon C.O."/>
        </authorList>
    </citation>
    <scope>NUCLEOTIDE SEQUENCE</scope>
    <source>
        <strain evidence="6">W38</strain>
    </source>
</reference>
<feature type="transmembrane region" description="Helical" evidence="4">
    <location>
        <begin position="12"/>
        <end position="31"/>
    </location>
</feature>
<feature type="transmembrane region" description="Helical" evidence="4">
    <location>
        <begin position="73"/>
        <end position="102"/>
    </location>
</feature>
<keyword evidence="3" id="KW-0902">Two-component regulatory system</keyword>
<feature type="transmembrane region" description="Helical" evidence="4">
    <location>
        <begin position="108"/>
        <end position="131"/>
    </location>
</feature>
<sequence>MKPLRTTIAELIQPLNLAAYATWAAVLMALLEEVEPGAAAPPSLVGLMVAFLVAFVTPHFLPAGAAMRRAEYACFAAQSILALAVIALSRSTTAPVLVVIVMGQWAMILPGLALCLVGLVLNAGVMAVFLLNWSGTKPWLVGTIYGGFQLFAILTAVYARRAEANAERLTQVNAQLLATRSLLEESARGQERVRLARELHDVAGHKLTALKLNLALLERDPNVDTAATLRTATQLAGELLDDLRGVVAQMRQHDGMDLRGAIEQLAAPIPRPRIVLDLADDARVRHVHQAEALVRAAQEGLTNAVRHAQASEVRVGLHLDGNHIVLTVRDNGRGGEIREGNGLKGMRERISLLGGTVRVGPAEGGGHALEVRIPVSTDTA</sequence>
<dbReference type="InterPro" id="IPR036890">
    <property type="entry name" value="HATPase_C_sf"/>
</dbReference>
<accession>A0ABY6BH40</accession>
<feature type="transmembrane region" description="Helical" evidence="4">
    <location>
        <begin position="43"/>
        <end position="61"/>
    </location>
</feature>
<keyword evidence="1" id="KW-0808">Transferase</keyword>
<dbReference type="Proteomes" id="UP001064632">
    <property type="component" value="Chromosome"/>
</dbReference>
<dbReference type="InterPro" id="IPR003594">
    <property type="entry name" value="HATPase_dom"/>
</dbReference>
<feature type="transmembrane region" description="Helical" evidence="4">
    <location>
        <begin position="138"/>
        <end position="159"/>
    </location>
</feature>
<dbReference type="SMART" id="SM00387">
    <property type="entry name" value="HATPase_c"/>
    <property type="match status" value="1"/>
</dbReference>
<keyword evidence="7" id="KW-1185">Reference proteome</keyword>
<organism evidence="6 7">
    <name type="scientific">Tahibacter amnicola</name>
    <dbReference type="NCBI Taxonomy" id="2976241"/>
    <lineage>
        <taxon>Bacteria</taxon>
        <taxon>Pseudomonadati</taxon>
        <taxon>Pseudomonadota</taxon>
        <taxon>Gammaproteobacteria</taxon>
        <taxon>Lysobacterales</taxon>
        <taxon>Rhodanobacteraceae</taxon>
        <taxon>Tahibacter</taxon>
    </lineage>
</organism>
<evidence type="ECO:0000259" key="5">
    <source>
        <dbReference type="SMART" id="SM00387"/>
    </source>
</evidence>
<dbReference type="Pfam" id="PF02518">
    <property type="entry name" value="HATPase_c"/>
    <property type="match status" value="1"/>
</dbReference>
<dbReference type="InterPro" id="IPR050482">
    <property type="entry name" value="Sensor_HK_TwoCompSys"/>
</dbReference>
<evidence type="ECO:0000256" key="2">
    <source>
        <dbReference type="ARBA" id="ARBA00022777"/>
    </source>
</evidence>
<evidence type="ECO:0000256" key="3">
    <source>
        <dbReference type="ARBA" id="ARBA00023012"/>
    </source>
</evidence>
<evidence type="ECO:0000256" key="4">
    <source>
        <dbReference type="SAM" id="Phobius"/>
    </source>
</evidence>
<protein>
    <submittedName>
        <fullName evidence="6">Sensor histidine kinase</fullName>
    </submittedName>
</protein>
<dbReference type="PANTHER" id="PTHR24421">
    <property type="entry name" value="NITRATE/NITRITE SENSOR PROTEIN NARX-RELATED"/>
    <property type="match status" value="1"/>
</dbReference>
<evidence type="ECO:0000256" key="1">
    <source>
        <dbReference type="ARBA" id="ARBA00022679"/>
    </source>
</evidence>